<gene>
    <name evidence="2" type="ORF">ACG00X_08925</name>
</gene>
<dbReference type="EMBL" id="JBIGIA010000005">
    <property type="protein sequence ID" value="MFG6456957.1"/>
    <property type="molecule type" value="Genomic_DNA"/>
</dbReference>
<evidence type="ECO:0000313" key="2">
    <source>
        <dbReference type="EMBL" id="MFG6456957.1"/>
    </source>
</evidence>
<sequence>MSGPRYRVELADLAAHRYRVTLTLDRPAAEQRLHLPVWIPGSYLVREFAKHLSGLTARQGQQTLAVEQFDKAGWLVRCSDQPRAKPLVLSYDVYAFDASVRTAWLDAQRAFFNASSLCLRAVGREGEPHRIELARVPRGWQVATEMRAAQPVQAGAFEAADYDELLDHPFEIGPHWQGEFTAAGVPHRVVVAGAWPSFDGERLLADVQRICEAQIAFWGGAPFERYSFLLWAVDDGHGGLEHRASTALICARRELPTAAEPAAPGEAYTRLLGLFSHEYFHAWHVKRLRPAEFAQFDYQRENYTELLWCFEGFTSYYDELFLRRAGLVDAPRYLKLLAASVNGVLNAPGRRVQPLSAASFEAWTKYYRPDENSPNTTSNYYAQGALVALCLDLSLRARKSSLDALMQRLWVTSGGGPVSEHDILAAVRALAGDETATQLQAWVHGTDELPLRELLTAHGVDWRDDGRQGVAQRLGLRVRESALTGVQVSHVLTGGAGEAGGVQARDEILGCNGWRLRRLDEALFLLTAGETRLRLLVSRDQRLVELDVDLPPALAAAVGLVPSAGAQPARRRWLGA</sequence>
<dbReference type="PIRSF" id="PIRSF016493">
    <property type="entry name" value="Glycyl_aminpptds"/>
    <property type="match status" value="1"/>
</dbReference>
<dbReference type="Pfam" id="PF17899">
    <property type="entry name" value="Peptidase_M61_N"/>
    <property type="match status" value="1"/>
</dbReference>
<dbReference type="InterPro" id="IPR024191">
    <property type="entry name" value="Peptidase_M61"/>
</dbReference>
<comment type="caution">
    <text evidence="2">The sequence shown here is derived from an EMBL/GenBank/DDBJ whole genome shotgun (WGS) entry which is preliminary data.</text>
</comment>
<dbReference type="InterPro" id="IPR001478">
    <property type="entry name" value="PDZ"/>
</dbReference>
<evidence type="ECO:0000313" key="3">
    <source>
        <dbReference type="Proteomes" id="UP001606305"/>
    </source>
</evidence>
<dbReference type="InterPro" id="IPR040756">
    <property type="entry name" value="Peptidase_M61_N"/>
</dbReference>
<reference evidence="2 3" key="1">
    <citation type="submission" date="2024-09" db="EMBL/GenBank/DDBJ databases">
        <title>Novel species of the genus Pelomonas and Roseateles isolated from streams.</title>
        <authorList>
            <person name="Lu H."/>
        </authorList>
    </citation>
    <scope>NUCLEOTIDE SEQUENCE [LARGE SCALE GENOMIC DNA]</scope>
    <source>
        <strain evidence="2 3">BYS96W</strain>
    </source>
</reference>
<proteinExistence type="predicted"/>
<feature type="domain" description="PDZ" evidence="1">
    <location>
        <begin position="459"/>
        <end position="541"/>
    </location>
</feature>
<name>A0ABW7G4U4_9BURK</name>
<dbReference type="InterPro" id="IPR036034">
    <property type="entry name" value="PDZ_sf"/>
</dbReference>
<dbReference type="Pfam" id="PF05299">
    <property type="entry name" value="Peptidase_M61"/>
    <property type="match status" value="1"/>
</dbReference>
<dbReference type="Pfam" id="PF00595">
    <property type="entry name" value="PDZ"/>
    <property type="match status" value="1"/>
</dbReference>
<dbReference type="SUPFAM" id="SSF55486">
    <property type="entry name" value="Metalloproteases ('zincins'), catalytic domain"/>
    <property type="match status" value="1"/>
</dbReference>
<dbReference type="Proteomes" id="UP001606305">
    <property type="component" value="Unassembled WGS sequence"/>
</dbReference>
<keyword evidence="3" id="KW-1185">Reference proteome</keyword>
<dbReference type="SUPFAM" id="SSF50156">
    <property type="entry name" value="PDZ domain-like"/>
    <property type="match status" value="1"/>
</dbReference>
<dbReference type="CDD" id="cd00136">
    <property type="entry name" value="PDZ_canonical"/>
    <property type="match status" value="1"/>
</dbReference>
<dbReference type="InterPro" id="IPR007963">
    <property type="entry name" value="Peptidase_M61_catalytic"/>
</dbReference>
<dbReference type="Gene3D" id="1.10.390.10">
    <property type="entry name" value="Neutral Protease Domain 2"/>
    <property type="match status" value="1"/>
</dbReference>
<dbReference type="RefSeq" id="WP_394487763.1">
    <property type="nucleotide sequence ID" value="NZ_JBIGIA010000005.1"/>
</dbReference>
<protein>
    <submittedName>
        <fullName evidence="2">M61 family metallopeptidase</fullName>
    </submittedName>
</protein>
<organism evidence="2 3">
    <name type="scientific">Pelomonas nitida</name>
    <dbReference type="NCBI Taxonomy" id="3299027"/>
    <lineage>
        <taxon>Bacteria</taxon>
        <taxon>Pseudomonadati</taxon>
        <taxon>Pseudomonadota</taxon>
        <taxon>Betaproteobacteria</taxon>
        <taxon>Burkholderiales</taxon>
        <taxon>Sphaerotilaceae</taxon>
        <taxon>Roseateles</taxon>
    </lineage>
</organism>
<dbReference type="InterPro" id="IPR027268">
    <property type="entry name" value="Peptidase_M4/M1_CTD_sf"/>
</dbReference>
<dbReference type="Gene3D" id="2.60.40.3650">
    <property type="match status" value="1"/>
</dbReference>
<accession>A0ABW7G4U4</accession>
<dbReference type="Gene3D" id="2.30.42.10">
    <property type="match status" value="1"/>
</dbReference>
<dbReference type="SMART" id="SM00228">
    <property type="entry name" value="PDZ"/>
    <property type="match status" value="1"/>
</dbReference>
<evidence type="ECO:0000259" key="1">
    <source>
        <dbReference type="PROSITE" id="PS50106"/>
    </source>
</evidence>
<dbReference type="PROSITE" id="PS50106">
    <property type="entry name" value="PDZ"/>
    <property type="match status" value="1"/>
</dbReference>